<comment type="pathway">
    <text evidence="3">Carbohydrate metabolism; galactose metabolism.</text>
</comment>
<dbReference type="Pfam" id="PF01370">
    <property type="entry name" value="Epimerase"/>
    <property type="match status" value="1"/>
</dbReference>
<evidence type="ECO:0000256" key="9">
    <source>
        <dbReference type="ARBA" id="ARBA00037955"/>
    </source>
</evidence>
<dbReference type="Pfam" id="PF16363">
    <property type="entry name" value="GDP_Man_Dehyd"/>
    <property type="match status" value="1"/>
</dbReference>
<dbReference type="GO" id="GO:0003978">
    <property type="term" value="F:UDP-glucose 4-epimerase activity"/>
    <property type="evidence" value="ECO:0007669"/>
    <property type="project" value="UniProtKB-EC"/>
</dbReference>
<dbReference type="InterPro" id="IPR005886">
    <property type="entry name" value="UDP_G4E"/>
</dbReference>
<evidence type="ECO:0000256" key="8">
    <source>
        <dbReference type="ARBA" id="ARBA00037676"/>
    </source>
</evidence>
<evidence type="ECO:0000313" key="14">
    <source>
        <dbReference type="Proteomes" id="UP001194580"/>
    </source>
</evidence>
<keyword evidence="6" id="KW-0119">Carbohydrate metabolism</keyword>
<evidence type="ECO:0000259" key="11">
    <source>
        <dbReference type="Pfam" id="PF01370"/>
    </source>
</evidence>
<comment type="function">
    <text evidence="8">Mutarotase converts alpha-aldose to the beta-anomer. It is active on D-glucose, L-arabinose, D-xylose, D-galactose, maltose and lactose.</text>
</comment>
<organism evidence="13 14">
    <name type="scientific">Linnemannia exigua</name>
    <dbReference type="NCBI Taxonomy" id="604196"/>
    <lineage>
        <taxon>Eukaryota</taxon>
        <taxon>Fungi</taxon>
        <taxon>Fungi incertae sedis</taxon>
        <taxon>Mucoromycota</taxon>
        <taxon>Mortierellomycotina</taxon>
        <taxon>Mortierellomycetes</taxon>
        <taxon>Mortierellales</taxon>
        <taxon>Mortierellaceae</taxon>
        <taxon>Linnemannia</taxon>
    </lineage>
</organism>
<evidence type="ECO:0000256" key="6">
    <source>
        <dbReference type="ARBA" id="ARBA00023144"/>
    </source>
</evidence>
<dbReference type="SUPFAM" id="SSF51735">
    <property type="entry name" value="NAD(P)-binding Rossmann-fold domains"/>
    <property type="match status" value="1"/>
</dbReference>
<comment type="similarity">
    <text evidence="9">In the N-terminal section; belongs to the NAD(P)-dependent epimerase/dehydratase family.</text>
</comment>
<accession>A0AAD4DPA0</accession>
<evidence type="ECO:0000313" key="13">
    <source>
        <dbReference type="EMBL" id="KAG0281817.1"/>
    </source>
</evidence>
<comment type="similarity">
    <text evidence="10">In the C-terminal section; belongs to the aldose epimerase family.</text>
</comment>
<dbReference type="InterPro" id="IPR016040">
    <property type="entry name" value="NAD(P)-bd_dom"/>
</dbReference>
<dbReference type="GO" id="GO:0006012">
    <property type="term" value="P:galactose metabolic process"/>
    <property type="evidence" value="ECO:0007669"/>
    <property type="project" value="UniProtKB-KW"/>
</dbReference>
<sequence>MSPSKQTILVTGGCGYIGSHTVLRLLESGYKVIVVDNLSNSSYESLRRVHKLYAITAAASPSAQFEDAALPVETLIPFYQVDILDRQGLAKVFEDHPEISSVIHFAGRKAVGESGRIPLDYYNVNISGTVNLLQVMEDFHVRKIVFSSSATVYGNPPSIPIPEESPIITVMSPYGRTKVFLEHIIKDLCVASVLKQQQYLQERAAAAATHDANGAAAEVERNYEWSAMLLRYFNPAGAHPSGIMGEDCKGTPNNLMPFLSQVAVGKLERLAVFGNDYPTEDGTCIRDYLHVVDLAQGHVAALEKLDREQAAGNFGCKAYNLGTGTGYSVFDMVKAFNKAVGTDLPYKVTDRRPGDVPNLTSDPRLANKELNWKAEKTLDEMCADLWRWQRVSTSANNATSTICEILPDLDATEPGLPDGGCDRIDLVVPTNLKYQFWDLDPV</sequence>
<dbReference type="PANTHER" id="PTHR43725:SF47">
    <property type="entry name" value="UDP-GLUCOSE 4-EPIMERASE"/>
    <property type="match status" value="1"/>
</dbReference>
<feature type="domain" description="NAD-dependent epimerase/dehydratase" evidence="11">
    <location>
        <begin position="8"/>
        <end position="189"/>
    </location>
</feature>
<dbReference type="InterPro" id="IPR001509">
    <property type="entry name" value="Epimerase_deHydtase"/>
</dbReference>
<dbReference type="CDD" id="cd05247">
    <property type="entry name" value="UDP_G4E_1_SDR_e"/>
    <property type="match status" value="1"/>
</dbReference>
<dbReference type="Gene3D" id="3.40.50.720">
    <property type="entry name" value="NAD(P)-binding Rossmann-like Domain"/>
    <property type="match status" value="1"/>
</dbReference>
<name>A0AAD4DPA0_9FUNG</name>
<keyword evidence="6" id="KW-0299">Galactose metabolism</keyword>
<feature type="domain" description="NAD(P)-binding" evidence="12">
    <location>
        <begin position="217"/>
        <end position="384"/>
    </location>
</feature>
<dbReference type="AlphaFoldDB" id="A0AAD4DPA0"/>
<dbReference type="PANTHER" id="PTHR43725">
    <property type="entry name" value="UDP-GLUCOSE 4-EPIMERASE"/>
    <property type="match status" value="1"/>
</dbReference>
<comment type="pathway">
    <text evidence="4">Carbohydrate metabolism; hexose metabolism.</text>
</comment>
<dbReference type="EMBL" id="JAAAIL010000006">
    <property type="protein sequence ID" value="KAG0281817.1"/>
    <property type="molecule type" value="Genomic_DNA"/>
</dbReference>
<evidence type="ECO:0000256" key="5">
    <source>
        <dbReference type="ARBA" id="ARBA00023027"/>
    </source>
</evidence>
<evidence type="ECO:0000256" key="7">
    <source>
        <dbReference type="ARBA" id="ARBA00023235"/>
    </source>
</evidence>
<comment type="catalytic activity">
    <reaction evidence="1">
        <text>UDP-alpha-D-glucose = UDP-alpha-D-galactose</text>
        <dbReference type="Rhea" id="RHEA:22168"/>
        <dbReference type="ChEBI" id="CHEBI:58885"/>
        <dbReference type="ChEBI" id="CHEBI:66914"/>
        <dbReference type="EC" id="5.1.3.2"/>
    </reaction>
</comment>
<keyword evidence="5" id="KW-0520">NAD</keyword>
<protein>
    <recommendedName>
        <fullName evidence="15">UDP-glucose 4-epimerase</fullName>
    </recommendedName>
</protein>
<gene>
    <name evidence="13" type="ORF">BGZ95_009754</name>
</gene>
<reference evidence="13" key="1">
    <citation type="journal article" date="2020" name="Fungal Divers.">
        <title>Resolving the Mortierellaceae phylogeny through synthesis of multi-gene phylogenetics and phylogenomics.</title>
        <authorList>
            <person name="Vandepol N."/>
            <person name="Liber J."/>
            <person name="Desiro A."/>
            <person name="Na H."/>
            <person name="Kennedy M."/>
            <person name="Barry K."/>
            <person name="Grigoriev I.V."/>
            <person name="Miller A.N."/>
            <person name="O'Donnell K."/>
            <person name="Stajich J.E."/>
            <person name="Bonito G."/>
        </authorList>
    </citation>
    <scope>NUCLEOTIDE SEQUENCE</scope>
    <source>
        <strain evidence="13">NRRL 28262</strain>
    </source>
</reference>
<evidence type="ECO:0000256" key="3">
    <source>
        <dbReference type="ARBA" id="ARBA00004947"/>
    </source>
</evidence>
<evidence type="ECO:0000256" key="10">
    <source>
        <dbReference type="ARBA" id="ARBA00038238"/>
    </source>
</evidence>
<dbReference type="Gene3D" id="3.90.25.10">
    <property type="entry name" value="UDP-galactose 4-epimerase, domain 1"/>
    <property type="match status" value="1"/>
</dbReference>
<dbReference type="Proteomes" id="UP001194580">
    <property type="component" value="Unassembled WGS sequence"/>
</dbReference>
<evidence type="ECO:0000256" key="2">
    <source>
        <dbReference type="ARBA" id="ARBA00001911"/>
    </source>
</evidence>
<dbReference type="InterPro" id="IPR036291">
    <property type="entry name" value="NAD(P)-bd_dom_sf"/>
</dbReference>
<proteinExistence type="inferred from homology"/>
<dbReference type="GO" id="GO:0005829">
    <property type="term" value="C:cytosol"/>
    <property type="evidence" value="ECO:0007669"/>
    <property type="project" value="TreeGrafter"/>
</dbReference>
<keyword evidence="7" id="KW-0413">Isomerase</keyword>
<comment type="caution">
    <text evidence="13">The sequence shown here is derived from an EMBL/GenBank/DDBJ whole genome shotgun (WGS) entry which is preliminary data.</text>
</comment>
<comment type="cofactor">
    <cofactor evidence="2">
        <name>NAD(+)</name>
        <dbReference type="ChEBI" id="CHEBI:57540"/>
    </cofactor>
</comment>
<evidence type="ECO:0000256" key="4">
    <source>
        <dbReference type="ARBA" id="ARBA00005028"/>
    </source>
</evidence>
<evidence type="ECO:0000259" key="12">
    <source>
        <dbReference type="Pfam" id="PF16363"/>
    </source>
</evidence>
<evidence type="ECO:0008006" key="15">
    <source>
        <dbReference type="Google" id="ProtNLM"/>
    </source>
</evidence>
<keyword evidence="14" id="KW-1185">Reference proteome</keyword>
<evidence type="ECO:0000256" key="1">
    <source>
        <dbReference type="ARBA" id="ARBA00000083"/>
    </source>
</evidence>